<dbReference type="Proteomes" id="UP001148737">
    <property type="component" value="Unassembled WGS sequence"/>
</dbReference>
<proteinExistence type="predicted"/>
<evidence type="ECO:0000313" key="1">
    <source>
        <dbReference type="EMBL" id="KAJ3473180.1"/>
    </source>
</evidence>
<dbReference type="EMBL" id="JANAKD010002632">
    <property type="protein sequence ID" value="KAJ3473180.1"/>
    <property type="molecule type" value="Genomic_DNA"/>
</dbReference>
<accession>A0ACC1QET7</accession>
<keyword evidence="2" id="KW-1185">Reference proteome</keyword>
<sequence>MHINGFGFHPALTLCVTSQRIRMVAAQRGVSLRRGEGPGIEHLWRRWFHDMALTLSHLNQQLAVNGPSRQILLRVVDLLSNELFVVDDSLWRCHLDGFFAIVALYGGVDTIRETCSNPPWLALQFGLQYAVMGNACSPAADQIEGVYCWSDHQIRSLHAFTFVPNFSSPAVLFLAVHRINRLRVLVSRGGERTKAVAAAAGLRRAAEETAQLPLKTLLGTLHKAAVILYALLSLPPDLARPFVGGAHREGDEAVDPAKAARLHHRETLLATLPLTAGHMKISALGWIFAVLGAASLDGSDGTKAWILTQLRGVGIASILGKRHGRLGKVLLEAVYDIMRREETK</sequence>
<organism evidence="1 2">
    <name type="scientific">Lecanicillium saksenae</name>
    <dbReference type="NCBI Taxonomy" id="468837"/>
    <lineage>
        <taxon>Eukaryota</taxon>
        <taxon>Fungi</taxon>
        <taxon>Dikarya</taxon>
        <taxon>Ascomycota</taxon>
        <taxon>Pezizomycotina</taxon>
        <taxon>Sordariomycetes</taxon>
        <taxon>Hypocreomycetidae</taxon>
        <taxon>Hypocreales</taxon>
        <taxon>Cordycipitaceae</taxon>
        <taxon>Lecanicillium</taxon>
    </lineage>
</organism>
<gene>
    <name evidence="1" type="ORF">NLG97_g10469</name>
</gene>
<comment type="caution">
    <text evidence="1">The sequence shown here is derived from an EMBL/GenBank/DDBJ whole genome shotgun (WGS) entry which is preliminary data.</text>
</comment>
<reference evidence="1" key="1">
    <citation type="submission" date="2022-07" db="EMBL/GenBank/DDBJ databases">
        <title>Genome Sequence of Lecanicillium saksenae.</title>
        <authorList>
            <person name="Buettner E."/>
        </authorList>
    </citation>
    <scope>NUCLEOTIDE SEQUENCE</scope>
    <source>
        <strain evidence="1">VT-O1</strain>
    </source>
</reference>
<protein>
    <submittedName>
        <fullName evidence="1">Uncharacterized protein</fullName>
    </submittedName>
</protein>
<name>A0ACC1QET7_9HYPO</name>
<evidence type="ECO:0000313" key="2">
    <source>
        <dbReference type="Proteomes" id="UP001148737"/>
    </source>
</evidence>